<sequence length="1551" mass="163453">MPFPLPPLPDQAHRSTLYTDWVRLNDPGNERSAAEFLDGLPESARKLAGDLDRIESRAARAGLPLDHLPWLWDTVGHRLASGHPRKAGAAYTAARESESRHRLPVSPVHAVDNALLFARYGALPAKEVRAHWDRLSGLFPAGEAYREFQGFLAAWAAGGAALPADLVARLRAAASHAGLGPDEVGRALGRVLTARTPGAAASDRLLDAAAGVFARHPPEEDARTALVDLFPAGTTDGGAWLRLLDSLGLVDDLAQGRVVPDGGYAAWLSAFPRRYSQVKDGRYMKVQPMAAELHALVPRIADRVRAEGARVRTDGGRWWPVLDLGFAEACLSAGLAVADPDPGVKLRSRIGGPRDAVAADPRFAPHVPAKAARPGAAPDRAGVPGLSAQAAQHLDALDRALSDGTPAAGEEALEAVEKSLDGPAVLAAAAAGRLPAAPDPAVPLARALRFGVPAEYTWPAFEAAVAEFAARGEAVHGMSATWPVLTVYGRSLAIAVGPRGEEARAEYEIPEGISRYAVHRVGGDFVVGWPGQGWGNHRAFWCSDPDTVLAGTGFDASSYHGYSDAPALGYTFGDSQGRHGRDRRTAPGEPGGVSSSPDLLGDGTSLWRVRSEPEPGQDPLEEVDPADGTPTGRDSRPSFLPAGDRDWVLGRSSLAPLPEGVADSPLGAAGGLTGFRVHHEGEGADRRTVVEGVDGRRCAARGASGAQAWGVVRMPGGDLGLLTERRDANLRVTRCLSAGDGGPWWEVYSHLKSESGDGGSAGGRMLYPPPAFWHFLVPRDPEGSRALRGAGTAAARELLDAAGSATGDGARRDAVRAALARVLPGVSDDRLAGGPGGLVELVLRSAGVERRRARLSRLISTADAENPVPHAGVADRALRSALGGLLSAGLPDGGSPSVLTAVAADGAFLRGSITEATRRVAPPAPPGDWSPLLGRTDAALWRLAGTPAEEARAALTGFLRVWAGTPFAERGTRWRRGLAPGGALEPLCERGLAIATGRRGTGRRGDRGTVAPSPGEPLRPEEEYRFVQPAGEPAPEGTVQEDTVSVDLDQAARVRRLLELLAERGPFRAGDRAVRAFTERTGALGPLAALVLNGRLGLSDARPGGARARTNLAGEYDRAVRALGPDGLNRLLGAALPEDPADLWEPDGDVRAAERAAGVWAELLGVRTVLDADAVALIDKELKLDAGWVETLMDPSGSDVLTTDLHRVIAEGSYASPALFAASANGRPGNRIFHYDPATRYPYRVPTSLVAWPSARLPAGHPAAAGVPELYRRLVDRMRAPGSLVPVGSYFRGEEVLPLLEATGYERLPYSPHDEREPGRAVARVLGGPLLVAAVRDEHGSAELFVRTAGFFEPGAYGATEKALDAQGFRDSGAKDELALVLRGLREVCDGSLGRLAARTADSPVPAGGYEADPRLSAPEPVEEAAASLGTDADAAALYLQLLTLSRPTDQNVRRWNGWSAARHRKVSARLLETGAVEQDKRPRAGRTLFLPDGWVAPKSPDLPLEAAKLETHFAVLSDKKVLVSPTSAQLPLAPLHEMFARSWRSRGADG</sequence>
<reference evidence="2 3" key="1">
    <citation type="submission" date="2016-11" db="EMBL/GenBank/DDBJ databases">
        <authorList>
            <person name="Jaros S."/>
            <person name="Januszkiewicz K."/>
            <person name="Wedrychowicz H."/>
        </authorList>
    </citation>
    <scope>NUCLEOTIDE SEQUENCE [LARGE SCALE GENOMIC DNA]</scope>
    <source>
        <strain evidence="2 3">CGMCC 4.5723</strain>
    </source>
</reference>
<feature type="region of interest" description="Disordered" evidence="1">
    <location>
        <begin position="1401"/>
        <end position="1425"/>
    </location>
</feature>
<feature type="region of interest" description="Disordered" evidence="1">
    <location>
        <begin position="998"/>
        <end position="1019"/>
    </location>
</feature>
<evidence type="ECO:0000313" key="2">
    <source>
        <dbReference type="EMBL" id="SHK00784.1"/>
    </source>
</evidence>
<dbReference type="OrthoDB" id="218750at2"/>
<organism evidence="2 3">
    <name type="scientific">Nocardiopsis flavescens</name>
    <dbReference type="NCBI Taxonomy" id="758803"/>
    <lineage>
        <taxon>Bacteria</taxon>
        <taxon>Bacillati</taxon>
        <taxon>Actinomycetota</taxon>
        <taxon>Actinomycetes</taxon>
        <taxon>Streptosporangiales</taxon>
        <taxon>Nocardiopsidaceae</taxon>
        <taxon>Nocardiopsis</taxon>
    </lineage>
</organism>
<dbReference type="EMBL" id="FQZK01000012">
    <property type="protein sequence ID" value="SHK00784.1"/>
    <property type="molecule type" value="Genomic_DNA"/>
</dbReference>
<evidence type="ECO:0000256" key="1">
    <source>
        <dbReference type="SAM" id="MobiDB-lite"/>
    </source>
</evidence>
<keyword evidence="3" id="KW-1185">Reference proteome</keyword>
<name>A0A1M6NYR0_9ACTN</name>
<proteinExistence type="predicted"/>
<dbReference type="RefSeq" id="WP_073380841.1">
    <property type="nucleotide sequence ID" value="NZ_FQZK01000012.1"/>
</dbReference>
<dbReference type="Proteomes" id="UP000184452">
    <property type="component" value="Unassembled WGS sequence"/>
</dbReference>
<evidence type="ECO:0000313" key="3">
    <source>
        <dbReference type="Proteomes" id="UP000184452"/>
    </source>
</evidence>
<accession>A0A1M6NYR0</accession>
<feature type="compositionally biased region" description="Basic and acidic residues" evidence="1">
    <location>
        <begin position="576"/>
        <end position="586"/>
    </location>
</feature>
<feature type="region of interest" description="Disordered" evidence="1">
    <location>
        <begin position="572"/>
        <end position="643"/>
    </location>
</feature>
<protein>
    <submittedName>
        <fullName evidence="2">Uncharacterized protein</fullName>
    </submittedName>
</protein>
<gene>
    <name evidence="2" type="ORF">SAMN05421803_112169</name>
</gene>